<keyword evidence="3" id="KW-0964">Secreted</keyword>
<dbReference type="Proteomes" id="UP000324897">
    <property type="component" value="Chromosome 7"/>
</dbReference>
<accession>A0A5J9U522</accession>
<evidence type="ECO:0000256" key="2">
    <source>
        <dbReference type="ARBA" id="ARBA00005592"/>
    </source>
</evidence>
<dbReference type="InterPro" id="IPR039271">
    <property type="entry name" value="Kiwellin-like"/>
</dbReference>
<dbReference type="Gramene" id="TVU18759">
    <property type="protein sequence ID" value="TVU18759"/>
    <property type="gene ID" value="EJB05_34872"/>
</dbReference>
<feature type="compositionally biased region" description="Low complexity" evidence="5">
    <location>
        <begin position="48"/>
        <end position="67"/>
    </location>
</feature>
<reference evidence="6 7" key="1">
    <citation type="journal article" date="2019" name="Sci. Rep.">
        <title>A high-quality genome of Eragrostis curvula grass provides insights into Poaceae evolution and supports new strategies to enhance forage quality.</title>
        <authorList>
            <person name="Carballo J."/>
            <person name="Santos B.A.C.M."/>
            <person name="Zappacosta D."/>
            <person name="Garbus I."/>
            <person name="Selva J.P."/>
            <person name="Gallo C.A."/>
            <person name="Diaz A."/>
            <person name="Albertini E."/>
            <person name="Caccamo M."/>
            <person name="Echenique V."/>
        </authorList>
    </citation>
    <scope>NUCLEOTIDE SEQUENCE [LARGE SCALE GENOMIC DNA]</scope>
    <source>
        <strain evidence="7">cv. Victoria</strain>
        <tissue evidence="6">Leaf</tissue>
    </source>
</reference>
<dbReference type="PANTHER" id="PTHR33191:SF58">
    <property type="entry name" value="RIPENING-RELATED PROTEIN 1"/>
    <property type="match status" value="1"/>
</dbReference>
<dbReference type="EMBL" id="RWGY01000029">
    <property type="protein sequence ID" value="TVU18759.1"/>
    <property type="molecule type" value="Genomic_DNA"/>
</dbReference>
<evidence type="ECO:0000256" key="1">
    <source>
        <dbReference type="ARBA" id="ARBA00004613"/>
    </source>
</evidence>
<evidence type="ECO:0000313" key="6">
    <source>
        <dbReference type="EMBL" id="TVU18759.1"/>
    </source>
</evidence>
<evidence type="ECO:0000313" key="7">
    <source>
        <dbReference type="Proteomes" id="UP000324897"/>
    </source>
</evidence>
<dbReference type="AlphaFoldDB" id="A0A5J9U522"/>
<feature type="region of interest" description="Disordered" evidence="5">
    <location>
        <begin position="36"/>
        <end position="78"/>
    </location>
</feature>
<gene>
    <name evidence="6" type="ORF">EJB05_34872</name>
</gene>
<evidence type="ECO:0000256" key="4">
    <source>
        <dbReference type="ARBA" id="ARBA00022729"/>
    </source>
</evidence>
<keyword evidence="4" id="KW-0732">Signal</keyword>
<dbReference type="GO" id="GO:0005576">
    <property type="term" value="C:extracellular region"/>
    <property type="evidence" value="ECO:0007669"/>
    <property type="project" value="UniProtKB-SubCell"/>
</dbReference>
<sequence>MASAKASTTRRVCLSYTPLTLATTIPLALASFPHRGLDPPDLPPPTAPSAASPAAAAPRTTPSAARTGGATPPTPWSRCKKRVVIRERNGKSVTVMVVDECDSLHGCDDEHNFELPYATTTSSTGRRPCGRPWGSTPTTGGCPSRHRPSQLTVDAYNYPC</sequence>
<dbReference type="OrthoDB" id="406505at2759"/>
<feature type="region of interest" description="Disordered" evidence="5">
    <location>
        <begin position="118"/>
        <end position="147"/>
    </location>
</feature>
<comment type="subcellular location">
    <subcellularLocation>
        <location evidence="1">Secreted</location>
    </subcellularLocation>
</comment>
<comment type="similarity">
    <text evidence="2">Belongs to the kiwellin family.</text>
</comment>
<evidence type="ECO:0000256" key="3">
    <source>
        <dbReference type="ARBA" id="ARBA00022525"/>
    </source>
</evidence>
<comment type="caution">
    <text evidence="6">The sequence shown here is derived from an EMBL/GenBank/DDBJ whole genome shotgun (WGS) entry which is preliminary data.</text>
</comment>
<keyword evidence="7" id="KW-1185">Reference proteome</keyword>
<name>A0A5J9U522_9POAL</name>
<dbReference type="PANTHER" id="PTHR33191">
    <property type="entry name" value="RIPENING-RELATED PROTEIN 2-RELATED"/>
    <property type="match status" value="1"/>
</dbReference>
<evidence type="ECO:0000256" key="5">
    <source>
        <dbReference type="SAM" id="MobiDB-lite"/>
    </source>
</evidence>
<feature type="non-terminal residue" evidence="6">
    <location>
        <position position="1"/>
    </location>
</feature>
<protein>
    <submittedName>
        <fullName evidence="6">Uncharacterized protein</fullName>
    </submittedName>
</protein>
<dbReference type="Pfam" id="PF24300">
    <property type="entry name" value="KWL1"/>
    <property type="match status" value="1"/>
</dbReference>
<proteinExistence type="inferred from homology"/>
<organism evidence="6 7">
    <name type="scientific">Eragrostis curvula</name>
    <name type="common">weeping love grass</name>
    <dbReference type="NCBI Taxonomy" id="38414"/>
    <lineage>
        <taxon>Eukaryota</taxon>
        <taxon>Viridiplantae</taxon>
        <taxon>Streptophyta</taxon>
        <taxon>Embryophyta</taxon>
        <taxon>Tracheophyta</taxon>
        <taxon>Spermatophyta</taxon>
        <taxon>Magnoliopsida</taxon>
        <taxon>Liliopsida</taxon>
        <taxon>Poales</taxon>
        <taxon>Poaceae</taxon>
        <taxon>PACMAD clade</taxon>
        <taxon>Chloridoideae</taxon>
        <taxon>Eragrostideae</taxon>
        <taxon>Eragrostidinae</taxon>
        <taxon>Eragrostis</taxon>
    </lineage>
</organism>
<dbReference type="InterPro" id="IPR036908">
    <property type="entry name" value="RlpA-like_sf"/>
</dbReference>
<dbReference type="SUPFAM" id="SSF50685">
    <property type="entry name" value="Barwin-like endoglucanases"/>
    <property type="match status" value="1"/>
</dbReference>